<proteinExistence type="predicted"/>
<dbReference type="EMBL" id="MLJW01004973">
    <property type="protein sequence ID" value="OIQ69003.1"/>
    <property type="molecule type" value="Genomic_DNA"/>
</dbReference>
<name>A0A1J5PUP5_9ZZZZ</name>
<sequence>MGQRRADEPGVQGAGEDHVIEKPRVPGQMPRIFAPL</sequence>
<feature type="compositionally biased region" description="Basic and acidic residues" evidence="1">
    <location>
        <begin position="15"/>
        <end position="24"/>
    </location>
</feature>
<evidence type="ECO:0000313" key="2">
    <source>
        <dbReference type="EMBL" id="OIQ69003.1"/>
    </source>
</evidence>
<reference evidence="2" key="1">
    <citation type="submission" date="2016-10" db="EMBL/GenBank/DDBJ databases">
        <title>Sequence of Gallionella enrichment culture.</title>
        <authorList>
            <person name="Poehlein A."/>
            <person name="Muehling M."/>
            <person name="Daniel R."/>
        </authorList>
    </citation>
    <scope>NUCLEOTIDE SEQUENCE</scope>
</reference>
<evidence type="ECO:0000256" key="1">
    <source>
        <dbReference type="SAM" id="MobiDB-lite"/>
    </source>
</evidence>
<feature type="region of interest" description="Disordered" evidence="1">
    <location>
        <begin position="1"/>
        <end position="36"/>
    </location>
</feature>
<dbReference type="AlphaFoldDB" id="A0A1J5PUP5"/>
<gene>
    <name evidence="2" type="ORF">GALL_493990</name>
</gene>
<protein>
    <submittedName>
        <fullName evidence="2">Uncharacterized protein</fullName>
    </submittedName>
</protein>
<accession>A0A1J5PUP5</accession>
<comment type="caution">
    <text evidence="2">The sequence shown here is derived from an EMBL/GenBank/DDBJ whole genome shotgun (WGS) entry which is preliminary data.</text>
</comment>
<organism evidence="2">
    <name type="scientific">mine drainage metagenome</name>
    <dbReference type="NCBI Taxonomy" id="410659"/>
    <lineage>
        <taxon>unclassified sequences</taxon>
        <taxon>metagenomes</taxon>
        <taxon>ecological metagenomes</taxon>
    </lineage>
</organism>